<dbReference type="PROSITE" id="PS50262">
    <property type="entry name" value="G_PROTEIN_RECEP_F1_2"/>
    <property type="match status" value="1"/>
</dbReference>
<keyword evidence="4 6" id="KW-0472">Membrane</keyword>
<keyword evidence="3 6" id="KW-1133">Transmembrane helix</keyword>
<keyword evidence="9" id="KW-1185">Reference proteome</keyword>
<evidence type="ECO:0000256" key="3">
    <source>
        <dbReference type="ARBA" id="ARBA00022989"/>
    </source>
</evidence>
<dbReference type="PANTHER" id="PTHR46641">
    <property type="entry name" value="FMRFAMIDE RECEPTOR-RELATED"/>
    <property type="match status" value="1"/>
</dbReference>
<reference evidence="8 9" key="1">
    <citation type="submission" date="2018-04" db="EMBL/GenBank/DDBJ databases">
        <title>The genome of golden apple snail Pomacea canaliculata provides insight into stress tolerance and invasive adaptation.</title>
        <authorList>
            <person name="Liu C."/>
            <person name="Liu B."/>
            <person name="Ren Y."/>
            <person name="Zhang Y."/>
            <person name="Wang H."/>
            <person name="Li S."/>
            <person name="Jiang F."/>
            <person name="Yin L."/>
            <person name="Zhang G."/>
            <person name="Qian W."/>
            <person name="Fan W."/>
        </authorList>
    </citation>
    <scope>NUCLEOTIDE SEQUENCE [LARGE SCALE GENOMIC DNA]</scope>
    <source>
        <strain evidence="8">SZHN2017</strain>
        <tissue evidence="8">Muscle</tissue>
    </source>
</reference>
<feature type="transmembrane region" description="Helical" evidence="6">
    <location>
        <begin position="253"/>
        <end position="274"/>
    </location>
</feature>
<comment type="caution">
    <text evidence="8">The sequence shown here is derived from an EMBL/GenBank/DDBJ whole genome shotgun (WGS) entry which is preliminary data.</text>
</comment>
<dbReference type="GO" id="GO:0004930">
    <property type="term" value="F:G protein-coupled receptor activity"/>
    <property type="evidence" value="ECO:0007669"/>
    <property type="project" value="InterPro"/>
</dbReference>
<dbReference type="InterPro" id="IPR017452">
    <property type="entry name" value="GPCR_Rhodpsn_7TM"/>
</dbReference>
<dbReference type="Pfam" id="PF00001">
    <property type="entry name" value="7tm_1"/>
    <property type="match status" value="1"/>
</dbReference>
<feature type="transmembrane region" description="Helical" evidence="6">
    <location>
        <begin position="103"/>
        <end position="125"/>
    </location>
</feature>
<evidence type="ECO:0000256" key="4">
    <source>
        <dbReference type="ARBA" id="ARBA00023136"/>
    </source>
</evidence>
<keyword evidence="2 6" id="KW-0812">Transmembrane</keyword>
<evidence type="ECO:0000259" key="7">
    <source>
        <dbReference type="PROSITE" id="PS50262"/>
    </source>
</evidence>
<feature type="transmembrane region" description="Helical" evidence="6">
    <location>
        <begin position="76"/>
        <end position="96"/>
    </location>
</feature>
<evidence type="ECO:0000256" key="6">
    <source>
        <dbReference type="SAM" id="Phobius"/>
    </source>
</evidence>
<dbReference type="EMBL" id="PZQS01000001">
    <property type="protein sequence ID" value="PVD37702.1"/>
    <property type="molecule type" value="Genomic_DNA"/>
</dbReference>
<feature type="domain" description="G-protein coupled receptors family 1 profile" evidence="7">
    <location>
        <begin position="87"/>
        <end position="374"/>
    </location>
</feature>
<dbReference type="Gene3D" id="1.20.1070.10">
    <property type="entry name" value="Rhodopsin 7-helix transmembrane proteins"/>
    <property type="match status" value="1"/>
</dbReference>
<dbReference type="Proteomes" id="UP000245119">
    <property type="component" value="Linkage Group LG1"/>
</dbReference>
<comment type="subcellular location">
    <subcellularLocation>
        <location evidence="1">Membrane</location>
    </subcellularLocation>
</comment>
<name>A0A2T7PWA5_POMCA</name>
<evidence type="ECO:0000256" key="1">
    <source>
        <dbReference type="ARBA" id="ARBA00004370"/>
    </source>
</evidence>
<feature type="compositionally biased region" description="Basic and acidic residues" evidence="5">
    <location>
        <begin position="1"/>
        <end position="17"/>
    </location>
</feature>
<organism evidence="8 9">
    <name type="scientific">Pomacea canaliculata</name>
    <name type="common">Golden apple snail</name>
    <dbReference type="NCBI Taxonomy" id="400727"/>
    <lineage>
        <taxon>Eukaryota</taxon>
        <taxon>Metazoa</taxon>
        <taxon>Spiralia</taxon>
        <taxon>Lophotrochozoa</taxon>
        <taxon>Mollusca</taxon>
        <taxon>Gastropoda</taxon>
        <taxon>Caenogastropoda</taxon>
        <taxon>Architaenioglossa</taxon>
        <taxon>Ampullarioidea</taxon>
        <taxon>Ampullariidae</taxon>
        <taxon>Pomacea</taxon>
    </lineage>
</organism>
<proteinExistence type="predicted"/>
<dbReference type="AlphaFoldDB" id="A0A2T7PWA5"/>
<feature type="region of interest" description="Disordered" evidence="5">
    <location>
        <begin position="1"/>
        <end position="58"/>
    </location>
</feature>
<sequence length="416" mass="46491">MRCTQEESEGRLKDTHRAQLQHGPPNRSVDFADFRTPGPSGTVVGGGHQRPPHNTRDPDQVLAKESELSLVLDCGLLPALAMVGVAGNCLCAVVFLRQRYRPVAAPLLLALCFSDTGFLLCTLLVRLSCLVGKVDRRTGAMLHVIMAPQVDVLREVMAHVTVLLTSAIGMERCVAVTRPFKLRALCMAARIRTVVLTLYGAALGALTPAFFQHRVTARTEPDLNVTVYSLRETTFYRHNHAVLDFYLHFLLPLLLRVLPFLGTWVCLVIILVSIRRRLRLRTRPSPPHHHRARVTSSERVDTADNGDLVLEERNITKACLVLLFTYALCELPGLAVRILVMLRPHLQKNPHDDRKSKAATSVIADKVAFLPHIFVESNVQCNRLNCRLRFSNTIQAVSKWSFEQEDAIITATKTKI</sequence>
<gene>
    <name evidence="8" type="ORF">C0Q70_00302</name>
</gene>
<dbReference type="PANTHER" id="PTHR46641:SF18">
    <property type="entry name" value="G-PROTEIN COUPLED RECEPTORS FAMILY 1 PROFILE DOMAIN-CONTAINING PROTEIN"/>
    <property type="match status" value="1"/>
</dbReference>
<accession>A0A2T7PWA5</accession>
<dbReference type="InterPro" id="IPR052954">
    <property type="entry name" value="GPCR-Ligand_Int"/>
</dbReference>
<dbReference type="PRINTS" id="PR00237">
    <property type="entry name" value="GPCRRHODOPSN"/>
</dbReference>
<dbReference type="InterPro" id="IPR000276">
    <property type="entry name" value="GPCR_Rhodpsn"/>
</dbReference>
<evidence type="ECO:0000313" key="8">
    <source>
        <dbReference type="EMBL" id="PVD37702.1"/>
    </source>
</evidence>
<evidence type="ECO:0000256" key="2">
    <source>
        <dbReference type="ARBA" id="ARBA00022692"/>
    </source>
</evidence>
<protein>
    <recommendedName>
        <fullName evidence="7">G-protein coupled receptors family 1 profile domain-containing protein</fullName>
    </recommendedName>
</protein>
<dbReference type="SUPFAM" id="SSF81321">
    <property type="entry name" value="Family A G protein-coupled receptor-like"/>
    <property type="match status" value="1"/>
</dbReference>
<feature type="transmembrane region" description="Helical" evidence="6">
    <location>
        <begin position="189"/>
        <end position="211"/>
    </location>
</feature>
<dbReference type="GO" id="GO:0016020">
    <property type="term" value="C:membrane"/>
    <property type="evidence" value="ECO:0007669"/>
    <property type="project" value="UniProtKB-SubCell"/>
</dbReference>
<evidence type="ECO:0000256" key="5">
    <source>
        <dbReference type="SAM" id="MobiDB-lite"/>
    </source>
</evidence>
<evidence type="ECO:0000313" key="9">
    <source>
        <dbReference type="Proteomes" id="UP000245119"/>
    </source>
</evidence>